<dbReference type="Proteomes" id="UP000499080">
    <property type="component" value="Unassembled WGS sequence"/>
</dbReference>
<dbReference type="AlphaFoldDB" id="A0A4Y2TGJ0"/>
<organism evidence="1 2">
    <name type="scientific">Araneus ventricosus</name>
    <name type="common">Orbweaver spider</name>
    <name type="synonym">Epeira ventricosa</name>
    <dbReference type="NCBI Taxonomy" id="182803"/>
    <lineage>
        <taxon>Eukaryota</taxon>
        <taxon>Metazoa</taxon>
        <taxon>Ecdysozoa</taxon>
        <taxon>Arthropoda</taxon>
        <taxon>Chelicerata</taxon>
        <taxon>Arachnida</taxon>
        <taxon>Araneae</taxon>
        <taxon>Araneomorphae</taxon>
        <taxon>Entelegynae</taxon>
        <taxon>Araneoidea</taxon>
        <taxon>Araneidae</taxon>
        <taxon>Araneus</taxon>
    </lineage>
</organism>
<dbReference type="EMBL" id="BGPR01028542">
    <property type="protein sequence ID" value="GBN99754.1"/>
    <property type="molecule type" value="Genomic_DNA"/>
</dbReference>
<comment type="caution">
    <text evidence="1">The sequence shown here is derived from an EMBL/GenBank/DDBJ whole genome shotgun (WGS) entry which is preliminary data.</text>
</comment>
<protein>
    <submittedName>
        <fullName evidence="1">Uncharacterized protein</fullName>
    </submittedName>
</protein>
<name>A0A4Y2TGJ0_ARAVE</name>
<reference evidence="1 2" key="1">
    <citation type="journal article" date="2019" name="Sci. Rep.">
        <title>Orb-weaving spider Araneus ventricosus genome elucidates the spidroin gene catalogue.</title>
        <authorList>
            <person name="Kono N."/>
            <person name="Nakamura H."/>
            <person name="Ohtoshi R."/>
            <person name="Moran D.A.P."/>
            <person name="Shinohara A."/>
            <person name="Yoshida Y."/>
            <person name="Fujiwara M."/>
            <person name="Mori M."/>
            <person name="Tomita M."/>
            <person name="Arakawa K."/>
        </authorList>
    </citation>
    <scope>NUCLEOTIDE SEQUENCE [LARGE SCALE GENOMIC DNA]</scope>
</reference>
<evidence type="ECO:0000313" key="2">
    <source>
        <dbReference type="Proteomes" id="UP000499080"/>
    </source>
</evidence>
<accession>A0A4Y2TGJ0</accession>
<proteinExistence type="predicted"/>
<evidence type="ECO:0000313" key="1">
    <source>
        <dbReference type="EMBL" id="GBN99754.1"/>
    </source>
</evidence>
<keyword evidence="2" id="KW-1185">Reference proteome</keyword>
<sequence>MCSVFYLVFYLDLGGLEVRSRLLCRRAPGSKPDSTEVPLCIGPVARQIIRRGAKRPPDGEPSDGVPASGVVPQNYDIRPKIVIVFLLYGTLI</sequence>
<gene>
    <name evidence="1" type="ORF">AVEN_29398_1</name>
</gene>